<keyword evidence="1" id="KW-1133">Transmembrane helix</keyword>
<evidence type="ECO:0000313" key="3">
    <source>
        <dbReference type="Proteomes" id="UP001451571"/>
    </source>
</evidence>
<keyword evidence="1" id="KW-0812">Transmembrane</keyword>
<gene>
    <name evidence="2" type="ORF">V6984_01125</name>
</gene>
<organism evidence="2 3">
    <name type="scientific">Kineothrix sedimenti</name>
    <dbReference type="NCBI Taxonomy" id="3123317"/>
    <lineage>
        <taxon>Bacteria</taxon>
        <taxon>Bacillati</taxon>
        <taxon>Bacillota</taxon>
        <taxon>Clostridia</taxon>
        <taxon>Lachnospirales</taxon>
        <taxon>Lachnospiraceae</taxon>
        <taxon>Kineothrix</taxon>
    </lineage>
</organism>
<proteinExistence type="predicted"/>
<sequence length="291" mass="31666">MKTIHTVCISILFAIFTLTSGLIIYIIVLGITHQNLGSGTQEASLSASYDTEESLPDELYGSYYEADEIEETYLSSGTTQGQGENSAETVSYGGTSPYEEIASYEETTSYEGAAYSGADYVNDWMGIKFTAPAGYAMLTNEEIAELAEVVTDLVSTDLDSSEPEYDGLATESNLEMMCSSPTGIPNVNVNIITVPSSVTLNEYIEAYMSFVWDLSNIDLTTGNTLENVTVAGKEFTKFHGTINITSFDNVVKEQDYYFAQNGNRLFVICLTYLKEKADAAAVLMSGFQAKG</sequence>
<accession>A0ABZ3EXX4</accession>
<evidence type="ECO:0000256" key="1">
    <source>
        <dbReference type="SAM" id="Phobius"/>
    </source>
</evidence>
<dbReference type="EMBL" id="CP146256">
    <property type="protein sequence ID" value="XAH74400.1"/>
    <property type="molecule type" value="Genomic_DNA"/>
</dbReference>
<protein>
    <submittedName>
        <fullName evidence="2">Uncharacterized protein</fullName>
    </submittedName>
</protein>
<evidence type="ECO:0000313" key="2">
    <source>
        <dbReference type="EMBL" id="XAH74400.1"/>
    </source>
</evidence>
<reference evidence="2 3" key="1">
    <citation type="submission" date="2024-02" db="EMBL/GenBank/DDBJ databases">
        <title>Bacterial strain from lacustrine sediment.</title>
        <authorList>
            <person name="Petit C."/>
            <person name="Fadhlaoui K."/>
        </authorList>
    </citation>
    <scope>NUCLEOTIDE SEQUENCE [LARGE SCALE GENOMIC DNA]</scope>
    <source>
        <strain evidence="2 3">IPX-CK</strain>
    </source>
</reference>
<feature type="transmembrane region" description="Helical" evidence="1">
    <location>
        <begin position="7"/>
        <end position="31"/>
    </location>
</feature>
<name>A0ABZ3EXX4_9FIRM</name>
<keyword evidence="1" id="KW-0472">Membrane</keyword>
<dbReference type="RefSeq" id="WP_342757992.1">
    <property type="nucleotide sequence ID" value="NZ_CP146256.1"/>
</dbReference>
<keyword evidence="3" id="KW-1185">Reference proteome</keyword>
<dbReference type="Proteomes" id="UP001451571">
    <property type="component" value="Chromosome"/>
</dbReference>